<dbReference type="EMBL" id="KZ663852">
    <property type="protein sequence ID" value="PPS09471.1"/>
    <property type="molecule type" value="Genomic_DNA"/>
</dbReference>
<accession>A0A2P5Y1N2</accession>
<dbReference type="Proteomes" id="UP000239757">
    <property type="component" value="Unassembled WGS sequence"/>
</dbReference>
<gene>
    <name evidence="2" type="ORF">GOBAR_AA11182</name>
</gene>
<sequence length="71" mass="7690">MASLPRPCVAYNSILDEKSLPLACTMSSSRGKKTAVPASKKRNGAFSSAGLTTEIRHPLLQFPRGPQEELF</sequence>
<organism evidence="2 3">
    <name type="scientific">Gossypium barbadense</name>
    <name type="common">Sea Island cotton</name>
    <name type="synonym">Hibiscus barbadensis</name>
    <dbReference type="NCBI Taxonomy" id="3634"/>
    <lineage>
        <taxon>Eukaryota</taxon>
        <taxon>Viridiplantae</taxon>
        <taxon>Streptophyta</taxon>
        <taxon>Embryophyta</taxon>
        <taxon>Tracheophyta</taxon>
        <taxon>Spermatophyta</taxon>
        <taxon>Magnoliopsida</taxon>
        <taxon>eudicotyledons</taxon>
        <taxon>Gunneridae</taxon>
        <taxon>Pentapetalae</taxon>
        <taxon>rosids</taxon>
        <taxon>malvids</taxon>
        <taxon>Malvales</taxon>
        <taxon>Malvaceae</taxon>
        <taxon>Malvoideae</taxon>
        <taxon>Gossypium</taxon>
    </lineage>
</organism>
<evidence type="ECO:0000256" key="1">
    <source>
        <dbReference type="SAM" id="MobiDB-lite"/>
    </source>
</evidence>
<proteinExistence type="predicted"/>
<dbReference type="AlphaFoldDB" id="A0A2P5Y1N2"/>
<feature type="region of interest" description="Disordered" evidence="1">
    <location>
        <begin position="31"/>
        <end position="50"/>
    </location>
</feature>
<evidence type="ECO:0000313" key="2">
    <source>
        <dbReference type="EMBL" id="PPS09471.1"/>
    </source>
</evidence>
<reference evidence="2 3" key="1">
    <citation type="submission" date="2015-01" db="EMBL/GenBank/DDBJ databases">
        <title>Genome of allotetraploid Gossypium barbadense reveals genomic plasticity and fiber elongation in cotton evolution.</title>
        <authorList>
            <person name="Chen X."/>
            <person name="Liu X."/>
            <person name="Zhao B."/>
            <person name="Zheng H."/>
            <person name="Hu Y."/>
            <person name="Lu G."/>
            <person name="Yang C."/>
            <person name="Chen J."/>
            <person name="Shan C."/>
            <person name="Zhang L."/>
            <person name="Zhou Y."/>
            <person name="Wang L."/>
            <person name="Guo W."/>
            <person name="Bai Y."/>
            <person name="Ruan J."/>
            <person name="Shangguan X."/>
            <person name="Mao Y."/>
            <person name="Jiang J."/>
            <person name="Zhu Y."/>
            <person name="Lei J."/>
            <person name="Kang H."/>
            <person name="Chen S."/>
            <person name="He X."/>
            <person name="Wang R."/>
            <person name="Wang Y."/>
            <person name="Chen J."/>
            <person name="Wang L."/>
            <person name="Yu S."/>
            <person name="Wang B."/>
            <person name="Wei J."/>
            <person name="Song S."/>
            <person name="Lu X."/>
            <person name="Gao Z."/>
            <person name="Gu W."/>
            <person name="Deng X."/>
            <person name="Ma D."/>
            <person name="Wang S."/>
            <person name="Liang W."/>
            <person name="Fang L."/>
            <person name="Cai C."/>
            <person name="Zhu X."/>
            <person name="Zhou B."/>
            <person name="Zhang Y."/>
            <person name="Chen Z."/>
            <person name="Xu S."/>
            <person name="Zhu R."/>
            <person name="Wang S."/>
            <person name="Zhang T."/>
            <person name="Zhao G."/>
        </authorList>
    </citation>
    <scope>NUCLEOTIDE SEQUENCE [LARGE SCALE GENOMIC DNA]</scope>
    <source>
        <strain evidence="3">cv. Xinhai21</strain>
        <tissue evidence="2">Leaf</tissue>
    </source>
</reference>
<name>A0A2P5Y1N2_GOSBA</name>
<evidence type="ECO:0000313" key="3">
    <source>
        <dbReference type="Proteomes" id="UP000239757"/>
    </source>
</evidence>
<protein>
    <submittedName>
        <fullName evidence="2">Uncharacterized protein</fullName>
    </submittedName>
</protein>